<dbReference type="EMBL" id="VSRR010000984">
    <property type="protein sequence ID" value="MPC21503.1"/>
    <property type="molecule type" value="Genomic_DNA"/>
</dbReference>
<dbReference type="Proteomes" id="UP000324222">
    <property type="component" value="Unassembled WGS sequence"/>
</dbReference>
<gene>
    <name evidence="1" type="ORF">E2C01_014493</name>
</gene>
<evidence type="ECO:0000313" key="1">
    <source>
        <dbReference type="EMBL" id="MPC21503.1"/>
    </source>
</evidence>
<keyword evidence="2" id="KW-1185">Reference proteome</keyword>
<name>A0A5B7DK54_PORTR</name>
<organism evidence="1 2">
    <name type="scientific">Portunus trituberculatus</name>
    <name type="common">Swimming crab</name>
    <name type="synonym">Neptunus trituberculatus</name>
    <dbReference type="NCBI Taxonomy" id="210409"/>
    <lineage>
        <taxon>Eukaryota</taxon>
        <taxon>Metazoa</taxon>
        <taxon>Ecdysozoa</taxon>
        <taxon>Arthropoda</taxon>
        <taxon>Crustacea</taxon>
        <taxon>Multicrustacea</taxon>
        <taxon>Malacostraca</taxon>
        <taxon>Eumalacostraca</taxon>
        <taxon>Eucarida</taxon>
        <taxon>Decapoda</taxon>
        <taxon>Pleocyemata</taxon>
        <taxon>Brachyura</taxon>
        <taxon>Eubrachyura</taxon>
        <taxon>Portunoidea</taxon>
        <taxon>Portunidae</taxon>
        <taxon>Portuninae</taxon>
        <taxon>Portunus</taxon>
    </lineage>
</organism>
<evidence type="ECO:0000313" key="2">
    <source>
        <dbReference type="Proteomes" id="UP000324222"/>
    </source>
</evidence>
<proteinExistence type="predicted"/>
<accession>A0A5B7DK54</accession>
<reference evidence="1 2" key="1">
    <citation type="submission" date="2019-05" db="EMBL/GenBank/DDBJ databases">
        <title>Another draft genome of Portunus trituberculatus and its Hox gene families provides insights of decapod evolution.</title>
        <authorList>
            <person name="Jeong J.-H."/>
            <person name="Song I."/>
            <person name="Kim S."/>
            <person name="Choi T."/>
            <person name="Kim D."/>
            <person name="Ryu S."/>
            <person name="Kim W."/>
        </authorList>
    </citation>
    <scope>NUCLEOTIDE SEQUENCE [LARGE SCALE GENOMIC DNA]</scope>
    <source>
        <tissue evidence="1">Muscle</tissue>
    </source>
</reference>
<protein>
    <submittedName>
        <fullName evidence="1">Uncharacterized protein</fullName>
    </submittedName>
</protein>
<dbReference type="AlphaFoldDB" id="A0A5B7DK54"/>
<comment type="caution">
    <text evidence="1">The sequence shown here is derived from an EMBL/GenBank/DDBJ whole genome shotgun (WGS) entry which is preliminary data.</text>
</comment>
<sequence length="99" mass="10809">MLGASDCLARCPPLSHITPWGAEHLAWVTVGALKVPECPASPPYSACFLLSHKPVLTLPYPYTLEENAHPPSLIPHPLTLSRHPAPARRYKSLKVVTSH</sequence>